<keyword evidence="2" id="KW-1185">Reference proteome</keyword>
<evidence type="ECO:0008006" key="3">
    <source>
        <dbReference type="Google" id="ProtNLM"/>
    </source>
</evidence>
<dbReference type="InterPro" id="IPR028978">
    <property type="entry name" value="Chorismate_lyase_/UTRA_dom_sf"/>
</dbReference>
<sequence>MTRATIHTKTVDEDEMQLRARRCEALLEALRAASSATAALSAWARSRGWDERILARKLETATRPAPDDVAGLLGVTPGAPTGFRLVELTSGARVLSRADNWFASARLPEPVNAGLRDGLTPFGALIAPLEPRRELLGVTRLWRPVEKSAHGMPQELFRLSAVVTGLYAGARAPLAVVHETYLAALAL</sequence>
<evidence type="ECO:0000313" key="1">
    <source>
        <dbReference type="EMBL" id="TCO12077.1"/>
    </source>
</evidence>
<accession>A0A4R2GR33</accession>
<dbReference type="EMBL" id="SLWL01000010">
    <property type="protein sequence ID" value="TCO12077.1"/>
    <property type="molecule type" value="Genomic_DNA"/>
</dbReference>
<proteinExistence type="predicted"/>
<evidence type="ECO:0000313" key="2">
    <source>
        <dbReference type="Proteomes" id="UP000294881"/>
    </source>
</evidence>
<reference evidence="1 2" key="1">
    <citation type="submission" date="2019-03" db="EMBL/GenBank/DDBJ databases">
        <title>Genomic Encyclopedia of Type Strains, Phase IV (KMG-IV): sequencing the most valuable type-strain genomes for metagenomic binning, comparative biology and taxonomic classification.</title>
        <authorList>
            <person name="Goeker M."/>
        </authorList>
    </citation>
    <scope>NUCLEOTIDE SEQUENCE [LARGE SCALE GENOMIC DNA]</scope>
    <source>
        <strain evidence="1 2">DSM 22958</strain>
    </source>
</reference>
<gene>
    <name evidence="1" type="ORF">EV666_110116</name>
</gene>
<dbReference type="AlphaFoldDB" id="A0A4R2GR33"/>
<comment type="caution">
    <text evidence="1">The sequence shown here is derived from an EMBL/GenBank/DDBJ whole genome shotgun (WGS) entry which is preliminary data.</text>
</comment>
<dbReference type="Proteomes" id="UP000294881">
    <property type="component" value="Unassembled WGS sequence"/>
</dbReference>
<name>A0A4R2GR33_9HYPH</name>
<protein>
    <recommendedName>
        <fullName evidence="3">Chorismate lyase</fullName>
    </recommendedName>
</protein>
<dbReference type="SUPFAM" id="SSF64288">
    <property type="entry name" value="Chorismate lyase-like"/>
    <property type="match status" value="1"/>
</dbReference>
<dbReference type="Gene3D" id="3.40.1410.10">
    <property type="entry name" value="Chorismate lyase-like"/>
    <property type="match status" value="1"/>
</dbReference>
<organism evidence="1 2">
    <name type="scientific">Camelimonas lactis</name>
    <dbReference type="NCBI Taxonomy" id="659006"/>
    <lineage>
        <taxon>Bacteria</taxon>
        <taxon>Pseudomonadati</taxon>
        <taxon>Pseudomonadota</taxon>
        <taxon>Alphaproteobacteria</taxon>
        <taxon>Hyphomicrobiales</taxon>
        <taxon>Chelatococcaceae</taxon>
        <taxon>Camelimonas</taxon>
    </lineage>
</organism>